<accession>A0A225W200</accession>
<reference evidence="2" key="1">
    <citation type="submission" date="2017-03" db="EMBL/GenBank/DDBJ databases">
        <title>Phytopthora megakarya and P. palmivora, two closely related causual agents of cacao black pod achieved similar genome size and gene model numbers by different mechanisms.</title>
        <authorList>
            <person name="Ali S."/>
            <person name="Shao J."/>
            <person name="Larry D.J."/>
            <person name="Kronmiller B."/>
            <person name="Shen D."/>
            <person name="Strem M.D."/>
            <person name="Melnick R.L."/>
            <person name="Guiltinan M.J."/>
            <person name="Tyler B.M."/>
            <person name="Meinhardt L.W."/>
            <person name="Bailey B.A."/>
        </authorList>
    </citation>
    <scope>NUCLEOTIDE SEQUENCE [LARGE SCALE GENOMIC DNA]</scope>
    <source>
        <strain evidence="2">zdho120</strain>
    </source>
</reference>
<proteinExistence type="predicted"/>
<protein>
    <submittedName>
        <fullName evidence="1">Uncharacterized protein</fullName>
    </submittedName>
</protein>
<dbReference type="Proteomes" id="UP000198211">
    <property type="component" value="Unassembled WGS sequence"/>
</dbReference>
<organism evidence="1 2">
    <name type="scientific">Phytophthora megakarya</name>
    <dbReference type="NCBI Taxonomy" id="4795"/>
    <lineage>
        <taxon>Eukaryota</taxon>
        <taxon>Sar</taxon>
        <taxon>Stramenopiles</taxon>
        <taxon>Oomycota</taxon>
        <taxon>Peronosporomycetes</taxon>
        <taxon>Peronosporales</taxon>
        <taxon>Peronosporaceae</taxon>
        <taxon>Phytophthora</taxon>
    </lineage>
</organism>
<evidence type="ECO:0000313" key="1">
    <source>
        <dbReference type="EMBL" id="OWZ10880.1"/>
    </source>
</evidence>
<dbReference type="EMBL" id="NBNE01002298">
    <property type="protein sequence ID" value="OWZ10880.1"/>
    <property type="molecule type" value="Genomic_DNA"/>
</dbReference>
<dbReference type="OrthoDB" id="125497at2759"/>
<evidence type="ECO:0000313" key="2">
    <source>
        <dbReference type="Proteomes" id="UP000198211"/>
    </source>
</evidence>
<keyword evidence="2" id="KW-1185">Reference proteome</keyword>
<name>A0A225W200_9STRA</name>
<sequence length="70" mass="7744">MLQKLENLCPYLHVFQDDCGLGSDLPVDATNTDNMRKVALVNHIPSVSERGKTLRLLDEMTAFGVITGKL</sequence>
<comment type="caution">
    <text evidence="1">The sequence shown here is derived from an EMBL/GenBank/DDBJ whole genome shotgun (WGS) entry which is preliminary data.</text>
</comment>
<dbReference type="AlphaFoldDB" id="A0A225W200"/>
<gene>
    <name evidence="1" type="ORF">PHMEG_00016192</name>
</gene>